<keyword evidence="1" id="KW-0472">Membrane</keyword>
<feature type="domain" description="H repeat-associated protein N-terminal" evidence="3">
    <location>
        <begin position="8"/>
        <end position="95"/>
    </location>
</feature>
<organism evidence="4 5">
    <name type="scientific">Gemmata obscuriglobus</name>
    <dbReference type="NCBI Taxonomy" id="114"/>
    <lineage>
        <taxon>Bacteria</taxon>
        <taxon>Pseudomonadati</taxon>
        <taxon>Planctomycetota</taxon>
        <taxon>Planctomycetia</taxon>
        <taxon>Gemmatales</taxon>
        <taxon>Gemmataceae</taxon>
        <taxon>Gemmata</taxon>
    </lineage>
</organism>
<dbReference type="GO" id="GO:0004803">
    <property type="term" value="F:transposase activity"/>
    <property type="evidence" value="ECO:0007669"/>
    <property type="project" value="InterPro"/>
</dbReference>
<evidence type="ECO:0000313" key="5">
    <source>
        <dbReference type="Proteomes" id="UP000245802"/>
    </source>
</evidence>
<dbReference type="Pfam" id="PF01609">
    <property type="entry name" value="DDE_Tnp_1"/>
    <property type="match status" value="1"/>
</dbReference>
<dbReference type="GO" id="GO:0003677">
    <property type="term" value="F:DNA binding"/>
    <property type="evidence" value="ECO:0007669"/>
    <property type="project" value="InterPro"/>
</dbReference>
<evidence type="ECO:0000313" key="4">
    <source>
        <dbReference type="EMBL" id="AWM38445.1"/>
    </source>
</evidence>
<feature type="transmembrane region" description="Helical" evidence="1">
    <location>
        <begin position="22"/>
        <end position="40"/>
    </location>
</feature>
<dbReference type="RefSeq" id="WP_010038908.1">
    <property type="nucleotide sequence ID" value="NZ_CP025958.1"/>
</dbReference>
<keyword evidence="1" id="KW-1133">Transmembrane helix</keyword>
<proteinExistence type="predicted"/>
<dbReference type="InterPro" id="IPR002559">
    <property type="entry name" value="Transposase_11"/>
</dbReference>
<name>A0A2Z3H5P1_9BACT</name>
<evidence type="ECO:0000259" key="3">
    <source>
        <dbReference type="Pfam" id="PF13808"/>
    </source>
</evidence>
<dbReference type="KEGG" id="gog:C1280_16570"/>
<sequence length="240" mass="25410">MSPCTLVDALAAVPDPRSKHGLIHPLAPFLGLVALAMLMGRTSLNGIARFGRQHGPALAHALGFRRGKTPAVSTLSRTLRRFDADQLEHVLSYWIASRVDPAAFTHISIDGKTLRGSRNGAIPGQHLLAAYAPTVGAVLAQVKVDASTNGHKAALTLLGILPLRGKVVVGDAMFCQRDLAEEVVEAGGDYVLTVKDNQPGLGIDIRAGFAFETAARSIAAATSPWGSASARPEPHRHDRR</sequence>
<dbReference type="InterPro" id="IPR032806">
    <property type="entry name" value="YbfD_N"/>
</dbReference>
<protein>
    <submittedName>
        <fullName evidence="4">ISAs1 family transposase</fullName>
    </submittedName>
</protein>
<dbReference type="Proteomes" id="UP000245802">
    <property type="component" value="Chromosome"/>
</dbReference>
<dbReference type="PANTHER" id="PTHR30298">
    <property type="entry name" value="H REPEAT-ASSOCIATED PREDICTED TRANSPOSASE"/>
    <property type="match status" value="1"/>
</dbReference>
<dbReference type="OrthoDB" id="264746at2"/>
<accession>A0A2Z3H5P1</accession>
<keyword evidence="1" id="KW-0812">Transmembrane</keyword>
<keyword evidence="5" id="KW-1185">Reference proteome</keyword>
<dbReference type="EMBL" id="CP025958">
    <property type="protein sequence ID" value="AWM38445.1"/>
    <property type="molecule type" value="Genomic_DNA"/>
</dbReference>
<dbReference type="InterPro" id="IPR051698">
    <property type="entry name" value="Transposase_11-like"/>
</dbReference>
<reference evidence="4 5" key="1">
    <citation type="submission" date="2018-01" db="EMBL/GenBank/DDBJ databases">
        <title>G. obscuriglobus.</title>
        <authorList>
            <person name="Franke J."/>
            <person name="Blomberg W."/>
            <person name="Selmecki A."/>
        </authorList>
    </citation>
    <scope>NUCLEOTIDE SEQUENCE [LARGE SCALE GENOMIC DNA]</scope>
    <source>
        <strain evidence="4 5">DSM 5831</strain>
    </source>
</reference>
<dbReference type="AlphaFoldDB" id="A0A2Z3H5P1"/>
<feature type="domain" description="Transposase IS4-like" evidence="2">
    <location>
        <begin position="105"/>
        <end position="198"/>
    </location>
</feature>
<dbReference type="PANTHER" id="PTHR30298:SF0">
    <property type="entry name" value="PROTEIN YBFL-RELATED"/>
    <property type="match status" value="1"/>
</dbReference>
<dbReference type="NCBIfam" id="NF033564">
    <property type="entry name" value="transpos_ISAs1"/>
    <property type="match status" value="1"/>
</dbReference>
<dbReference type="InterPro" id="IPR047647">
    <property type="entry name" value="ISAs1_transpos"/>
</dbReference>
<evidence type="ECO:0000259" key="2">
    <source>
        <dbReference type="Pfam" id="PF01609"/>
    </source>
</evidence>
<evidence type="ECO:0000256" key="1">
    <source>
        <dbReference type="SAM" id="Phobius"/>
    </source>
</evidence>
<dbReference type="Pfam" id="PF13808">
    <property type="entry name" value="DDE_Tnp_1_assoc"/>
    <property type="match status" value="1"/>
</dbReference>
<dbReference type="GO" id="GO:0006313">
    <property type="term" value="P:DNA transposition"/>
    <property type="evidence" value="ECO:0007669"/>
    <property type="project" value="InterPro"/>
</dbReference>
<gene>
    <name evidence="4" type="ORF">C1280_16570</name>
</gene>